<dbReference type="PANTHER" id="PTHR46401:SF2">
    <property type="entry name" value="GLYCOSYLTRANSFERASE WBBK-RELATED"/>
    <property type="match status" value="1"/>
</dbReference>
<dbReference type="InterPro" id="IPR001296">
    <property type="entry name" value="Glyco_trans_1"/>
</dbReference>
<dbReference type="GO" id="GO:0016757">
    <property type="term" value="F:glycosyltransferase activity"/>
    <property type="evidence" value="ECO:0007669"/>
    <property type="project" value="InterPro"/>
</dbReference>
<dbReference type="Gene3D" id="3.40.50.2000">
    <property type="entry name" value="Glycogen Phosphorylase B"/>
    <property type="match status" value="2"/>
</dbReference>
<evidence type="ECO:0000256" key="1">
    <source>
        <dbReference type="ARBA" id="ARBA00022679"/>
    </source>
</evidence>
<reference evidence="4" key="2">
    <citation type="submission" date="2024-06" db="EMBL/GenBank/DDBJ databases">
        <authorList>
            <person name="Plum-Jensen L.E."/>
            <person name="Schramm A."/>
            <person name="Marshall I.P.G."/>
        </authorList>
    </citation>
    <scope>NUCLEOTIDE SEQUENCE</scope>
    <source>
        <strain evidence="4">Rat1</strain>
    </source>
</reference>
<sequence length="373" mass="41856">MRIGINTLFLVPGDVGGTEIYLRRNLFAMVEESPRDVFVLFTTRDNEELFRDELKGFPNVEYIQLPLRAAIRPLRIIYEQLLLPWYVWKSKVMILWSPGYTAPALSPCPQVVTVHDLQYKSHPDDLSSLERITLDALVRVACRQCETVIAVSEFSKEEILRYGFARKERVRAVLEGVEPDFACPVKEEDVVELPVEGKPYILCVAHTYPHKQVHLLIEAFSLLADKVPHHLVIVGKARRGETQVQESLAACPARARVHRLAGLEYTGLRSLYQGADVFVLPSEYEGFGLPVLEGLLAGVPVVTMKKASLPEVGGNCAVYVQESSPESFARAILATVEKTPAERELMVIQGRAWAQGFTWKKSAQATIRVFRLG</sequence>
<accession>A0AAU8LWE7</accession>
<protein>
    <submittedName>
        <fullName evidence="4">Glycosyltransferase family 1 protein</fullName>
    </submittedName>
</protein>
<dbReference type="EMBL" id="CP159373">
    <property type="protein sequence ID" value="XCN73551.1"/>
    <property type="molecule type" value="Genomic_DNA"/>
</dbReference>
<evidence type="ECO:0000259" key="2">
    <source>
        <dbReference type="Pfam" id="PF00534"/>
    </source>
</evidence>
<name>A0AAU8LWE7_9BACT</name>
<dbReference type="KEGG" id="eaj:Q3M24_02015"/>
<dbReference type="Pfam" id="PF13439">
    <property type="entry name" value="Glyco_transf_4"/>
    <property type="match status" value="1"/>
</dbReference>
<dbReference type="PANTHER" id="PTHR46401">
    <property type="entry name" value="GLYCOSYLTRANSFERASE WBBK-RELATED"/>
    <property type="match status" value="1"/>
</dbReference>
<reference evidence="4" key="1">
    <citation type="journal article" date="2024" name="Syst. Appl. Microbiol.">
        <title>First single-strain enrichments of Electrothrix cable bacteria, description of E. aestuarii sp. nov. and E. rattekaaiensis sp. nov., and proposal of a cable bacteria taxonomy following the rules of the SeqCode.</title>
        <authorList>
            <person name="Plum-Jensen L.E."/>
            <person name="Schramm A."/>
            <person name="Marshall I.P.G."/>
        </authorList>
    </citation>
    <scope>NUCLEOTIDE SEQUENCE</scope>
    <source>
        <strain evidence="4">Rat1</strain>
    </source>
</reference>
<proteinExistence type="predicted"/>
<evidence type="ECO:0000259" key="3">
    <source>
        <dbReference type="Pfam" id="PF13439"/>
    </source>
</evidence>
<evidence type="ECO:0000313" key="4">
    <source>
        <dbReference type="EMBL" id="XCN73551.1"/>
    </source>
</evidence>
<organism evidence="4">
    <name type="scientific">Candidatus Electrothrix aestuarii</name>
    <dbReference type="NCBI Taxonomy" id="3062594"/>
    <lineage>
        <taxon>Bacteria</taxon>
        <taxon>Pseudomonadati</taxon>
        <taxon>Thermodesulfobacteriota</taxon>
        <taxon>Desulfobulbia</taxon>
        <taxon>Desulfobulbales</taxon>
        <taxon>Desulfobulbaceae</taxon>
        <taxon>Candidatus Electrothrix</taxon>
    </lineage>
</organism>
<dbReference type="CDD" id="cd03809">
    <property type="entry name" value="GT4_MtfB-like"/>
    <property type="match status" value="1"/>
</dbReference>
<dbReference type="SUPFAM" id="SSF53756">
    <property type="entry name" value="UDP-Glycosyltransferase/glycogen phosphorylase"/>
    <property type="match status" value="1"/>
</dbReference>
<dbReference type="GO" id="GO:0009103">
    <property type="term" value="P:lipopolysaccharide biosynthetic process"/>
    <property type="evidence" value="ECO:0007669"/>
    <property type="project" value="TreeGrafter"/>
</dbReference>
<dbReference type="InterPro" id="IPR028098">
    <property type="entry name" value="Glyco_trans_4-like_N"/>
</dbReference>
<dbReference type="Pfam" id="PF00534">
    <property type="entry name" value="Glycos_transf_1"/>
    <property type="match status" value="1"/>
</dbReference>
<feature type="domain" description="Glycosyl transferase family 1" evidence="2">
    <location>
        <begin position="190"/>
        <end position="345"/>
    </location>
</feature>
<feature type="domain" description="Glycosyltransferase subfamily 4-like N-terminal" evidence="3">
    <location>
        <begin position="16"/>
        <end position="180"/>
    </location>
</feature>
<gene>
    <name evidence="4" type="ORF">Q3M24_02015</name>
</gene>
<keyword evidence="1" id="KW-0808">Transferase</keyword>
<dbReference type="AlphaFoldDB" id="A0AAU8LWE7"/>